<gene>
    <name evidence="4" type="primary">LOC114252309</name>
</gene>
<dbReference type="OrthoDB" id="6612236at2759"/>
<organism evidence="3 4">
    <name type="scientific">Bombyx mandarina</name>
    <name type="common">Wild silk moth</name>
    <name type="synonym">Wild silkworm</name>
    <dbReference type="NCBI Taxonomy" id="7092"/>
    <lineage>
        <taxon>Eukaryota</taxon>
        <taxon>Metazoa</taxon>
        <taxon>Ecdysozoa</taxon>
        <taxon>Arthropoda</taxon>
        <taxon>Hexapoda</taxon>
        <taxon>Insecta</taxon>
        <taxon>Pterygota</taxon>
        <taxon>Neoptera</taxon>
        <taxon>Endopterygota</taxon>
        <taxon>Lepidoptera</taxon>
        <taxon>Glossata</taxon>
        <taxon>Ditrysia</taxon>
        <taxon>Bombycoidea</taxon>
        <taxon>Bombycidae</taxon>
        <taxon>Bombycinae</taxon>
        <taxon>Bombyx</taxon>
    </lineage>
</organism>
<evidence type="ECO:0000256" key="2">
    <source>
        <dbReference type="SAM" id="SignalP"/>
    </source>
</evidence>
<sequence>MKITVLCVAMMVICCSAQRSPYAGRQPIGFPAIQSTAPPEDALGNRFGDDISTTTIRLPIEALGDADLVNRLRKLPVDKQPFWLLNWLALEANRKNPQNFNQRPNSFLDNSIRNV</sequence>
<dbReference type="AlphaFoldDB" id="A0A6J2KM55"/>
<protein>
    <submittedName>
        <fullName evidence="4">Uncharacterized protein LOC114252309</fullName>
    </submittedName>
</protein>
<evidence type="ECO:0000313" key="4">
    <source>
        <dbReference type="RefSeq" id="XP_028042608.1"/>
    </source>
</evidence>
<feature type="region of interest" description="Disordered" evidence="1">
    <location>
        <begin position="96"/>
        <end position="115"/>
    </location>
</feature>
<evidence type="ECO:0000256" key="1">
    <source>
        <dbReference type="SAM" id="MobiDB-lite"/>
    </source>
</evidence>
<dbReference type="GeneID" id="114252309"/>
<feature type="signal peptide" evidence="2">
    <location>
        <begin position="1"/>
        <end position="17"/>
    </location>
</feature>
<dbReference type="Proteomes" id="UP000504629">
    <property type="component" value="Unplaced"/>
</dbReference>
<dbReference type="KEGG" id="bman:114252309"/>
<feature type="chain" id="PRO_5026897489" evidence="2">
    <location>
        <begin position="18"/>
        <end position="115"/>
    </location>
</feature>
<keyword evidence="2" id="KW-0732">Signal</keyword>
<reference evidence="4" key="1">
    <citation type="submission" date="2025-08" db="UniProtKB">
        <authorList>
            <consortium name="RefSeq"/>
        </authorList>
    </citation>
    <scope>IDENTIFICATION</scope>
    <source>
        <tissue evidence="4">Silk gland</tissue>
    </source>
</reference>
<name>A0A6J2KM55_BOMMA</name>
<accession>A0A6J2KM55</accession>
<keyword evidence="3" id="KW-1185">Reference proteome</keyword>
<dbReference type="RefSeq" id="XP_028042608.1">
    <property type="nucleotide sequence ID" value="XM_028186807.1"/>
</dbReference>
<evidence type="ECO:0000313" key="3">
    <source>
        <dbReference type="Proteomes" id="UP000504629"/>
    </source>
</evidence>
<proteinExistence type="predicted"/>